<dbReference type="Pfam" id="PF13580">
    <property type="entry name" value="SIS_2"/>
    <property type="match status" value="1"/>
</dbReference>
<proteinExistence type="predicted"/>
<evidence type="ECO:0000259" key="1">
    <source>
        <dbReference type="PROSITE" id="PS51464"/>
    </source>
</evidence>
<dbReference type="PANTHER" id="PTHR30390">
    <property type="entry name" value="SEDOHEPTULOSE 7-PHOSPHATE ISOMERASE / DNAA INITIATOR-ASSOCIATING FACTOR FOR REPLICATION INITIATION"/>
    <property type="match status" value="1"/>
</dbReference>
<name>A0A4V3FTR1_9PSEU</name>
<dbReference type="InterPro" id="IPR050099">
    <property type="entry name" value="SIS_GmhA/DiaA_subfam"/>
</dbReference>
<comment type="caution">
    <text evidence="2">The sequence shown here is derived from an EMBL/GenBank/DDBJ whole genome shotgun (WGS) entry which is preliminary data.</text>
</comment>
<dbReference type="OrthoDB" id="9805185at2"/>
<dbReference type="EMBL" id="SOCP01000005">
    <property type="protein sequence ID" value="TDV52321.1"/>
    <property type="molecule type" value="Genomic_DNA"/>
</dbReference>
<dbReference type="InterPro" id="IPR046348">
    <property type="entry name" value="SIS_dom_sf"/>
</dbReference>
<dbReference type="PANTHER" id="PTHR30390:SF7">
    <property type="entry name" value="PHOSPHOHEPTOSE ISOMERASE"/>
    <property type="match status" value="1"/>
</dbReference>
<protein>
    <submittedName>
        <fullName evidence="2">Putative phosphosugar-binding protein</fullName>
    </submittedName>
</protein>
<dbReference type="GO" id="GO:1901135">
    <property type="term" value="P:carbohydrate derivative metabolic process"/>
    <property type="evidence" value="ECO:0007669"/>
    <property type="project" value="InterPro"/>
</dbReference>
<reference evidence="2 3" key="1">
    <citation type="submission" date="2019-03" db="EMBL/GenBank/DDBJ databases">
        <title>Genomic Encyclopedia of Archaeal and Bacterial Type Strains, Phase II (KMG-II): from individual species to whole genera.</title>
        <authorList>
            <person name="Goeker M."/>
        </authorList>
    </citation>
    <scope>NUCLEOTIDE SEQUENCE [LARGE SCALE GENOMIC DNA]</scope>
    <source>
        <strain evidence="2 3">DSM 45499</strain>
    </source>
</reference>
<dbReference type="RefSeq" id="WP_133903693.1">
    <property type="nucleotide sequence ID" value="NZ_SOCP01000005.1"/>
</dbReference>
<dbReference type="PROSITE" id="PS51464">
    <property type="entry name" value="SIS"/>
    <property type="match status" value="1"/>
</dbReference>
<feature type="domain" description="SIS" evidence="1">
    <location>
        <begin position="31"/>
        <end position="212"/>
    </location>
</feature>
<dbReference type="Proteomes" id="UP000294927">
    <property type="component" value="Unassembled WGS sequence"/>
</dbReference>
<dbReference type="NCBIfam" id="NF002805">
    <property type="entry name" value="PRK02947.1"/>
    <property type="match status" value="1"/>
</dbReference>
<gene>
    <name evidence="2" type="ORF">CLV71_105453</name>
</gene>
<accession>A0A4V3FTR1</accession>
<keyword evidence="3" id="KW-1185">Reference proteome</keyword>
<dbReference type="InterPro" id="IPR001347">
    <property type="entry name" value="SIS_dom"/>
</dbReference>
<dbReference type="AlphaFoldDB" id="A0A4V3FTR1"/>
<evidence type="ECO:0000313" key="3">
    <source>
        <dbReference type="Proteomes" id="UP000294927"/>
    </source>
</evidence>
<evidence type="ECO:0000313" key="2">
    <source>
        <dbReference type="EMBL" id="TDV52321.1"/>
    </source>
</evidence>
<dbReference type="SUPFAM" id="SSF53697">
    <property type="entry name" value="SIS domain"/>
    <property type="match status" value="1"/>
</dbReference>
<dbReference type="Gene3D" id="3.40.50.10490">
    <property type="entry name" value="Glucose-6-phosphate isomerase like protein, domain 1"/>
    <property type="match status" value="1"/>
</dbReference>
<organism evidence="2 3">
    <name type="scientific">Actinophytocola oryzae</name>
    <dbReference type="NCBI Taxonomy" id="502181"/>
    <lineage>
        <taxon>Bacteria</taxon>
        <taxon>Bacillati</taxon>
        <taxon>Actinomycetota</taxon>
        <taxon>Actinomycetes</taxon>
        <taxon>Pseudonocardiales</taxon>
        <taxon>Pseudonocardiaceae</taxon>
    </lineage>
</organism>
<dbReference type="GO" id="GO:0097367">
    <property type="term" value="F:carbohydrate derivative binding"/>
    <property type="evidence" value="ECO:0007669"/>
    <property type="project" value="InterPro"/>
</dbReference>
<sequence>MTVSAAASSAALLEHLNAIATTDVGPAAALLADSVRADGVIQAFGTGHSQGTALEIAGRAGGLVPSNRIALTDLVQFGGADPSVLADPMLERRGDVVSRLYELAAPRPQDVFVIASSSGVNSSVVEMAHVVTSNGHKLIAITSLAHSSQVPARHESGKRLSDLADVTLDNGAPFGDTLLPLPDGIFVGGVSSLTAGLLVQMLVAETVRLLLESGHEPPVYVSNNVPGGHERNSRIEALYAGRIRRTAS</sequence>